<dbReference type="Gene3D" id="3.30.200.20">
    <property type="entry name" value="Phosphorylase Kinase, domain 1"/>
    <property type="match status" value="1"/>
</dbReference>
<evidence type="ECO:0000256" key="6">
    <source>
        <dbReference type="ARBA" id="ARBA00022840"/>
    </source>
</evidence>
<dbReference type="Proteomes" id="UP000596035">
    <property type="component" value="Chromosome"/>
</dbReference>
<feature type="domain" description="PASTA" evidence="13">
    <location>
        <begin position="363"/>
        <end position="430"/>
    </location>
</feature>
<dbReference type="Gene3D" id="3.30.10.20">
    <property type="match status" value="3"/>
</dbReference>
<dbReference type="GO" id="GO:0004674">
    <property type="term" value="F:protein serine/threonine kinase activity"/>
    <property type="evidence" value="ECO:0007669"/>
    <property type="project" value="UniProtKB-KW"/>
</dbReference>
<feature type="transmembrane region" description="Helical" evidence="11">
    <location>
        <begin position="331"/>
        <end position="352"/>
    </location>
</feature>
<evidence type="ECO:0000256" key="4">
    <source>
        <dbReference type="ARBA" id="ARBA00022741"/>
    </source>
</evidence>
<evidence type="ECO:0000313" key="16">
    <source>
        <dbReference type="Proteomes" id="UP000196710"/>
    </source>
</evidence>
<evidence type="ECO:0000256" key="11">
    <source>
        <dbReference type="SAM" id="Phobius"/>
    </source>
</evidence>
<reference evidence="15 17" key="3">
    <citation type="submission" date="2020-11" db="EMBL/GenBank/DDBJ databases">
        <title>Closed and high quality bacterial genomes of the OMM12 community.</title>
        <authorList>
            <person name="Marbouty M."/>
            <person name="Lamy-Besnier Q."/>
            <person name="Debarbieux L."/>
            <person name="Koszul R."/>
        </authorList>
    </citation>
    <scope>NUCLEOTIDE SEQUENCE [LARGE SCALE GENOMIC DNA]</scope>
    <source>
        <strain evidence="15 17">KB18</strain>
    </source>
</reference>
<dbReference type="SUPFAM" id="SSF56112">
    <property type="entry name" value="Protein kinase-like (PK-like)"/>
    <property type="match status" value="1"/>
</dbReference>
<keyword evidence="16" id="KW-1185">Reference proteome</keyword>
<dbReference type="CDD" id="cd14014">
    <property type="entry name" value="STKc_PknB_like"/>
    <property type="match status" value="1"/>
</dbReference>
<evidence type="ECO:0000256" key="8">
    <source>
        <dbReference type="ARBA" id="ARBA00048679"/>
    </source>
</evidence>
<evidence type="ECO:0000256" key="5">
    <source>
        <dbReference type="ARBA" id="ARBA00022777"/>
    </source>
</evidence>
<dbReference type="KEGG" id="amur:ADH66_06645"/>
<dbReference type="RefSeq" id="WP_066534122.1">
    <property type="nucleotide sequence ID" value="NZ_CAQHGX010000005.1"/>
</dbReference>
<evidence type="ECO:0000256" key="10">
    <source>
        <dbReference type="SAM" id="MobiDB-lite"/>
    </source>
</evidence>
<evidence type="ECO:0000256" key="3">
    <source>
        <dbReference type="ARBA" id="ARBA00022679"/>
    </source>
</evidence>
<dbReference type="PROSITE" id="PS51257">
    <property type="entry name" value="PROKAR_LIPOPROTEIN"/>
    <property type="match status" value="1"/>
</dbReference>
<dbReference type="InterPro" id="IPR011009">
    <property type="entry name" value="Kinase-like_dom_sf"/>
</dbReference>
<name>A0A1Z2XPK3_9FIRM</name>
<keyword evidence="4 9" id="KW-0547">Nucleotide-binding</keyword>
<keyword evidence="5 15" id="KW-0418">Kinase</keyword>
<dbReference type="EC" id="2.7.11.1" evidence="1"/>
<evidence type="ECO:0000256" key="2">
    <source>
        <dbReference type="ARBA" id="ARBA00022527"/>
    </source>
</evidence>
<evidence type="ECO:0000259" key="12">
    <source>
        <dbReference type="PROSITE" id="PS50011"/>
    </source>
</evidence>
<dbReference type="Pfam" id="PF00069">
    <property type="entry name" value="Pkinase"/>
    <property type="match status" value="1"/>
</dbReference>
<evidence type="ECO:0000313" key="14">
    <source>
        <dbReference type="EMBL" id="ASB40372.1"/>
    </source>
</evidence>
<feature type="region of interest" description="Disordered" evidence="10">
    <location>
        <begin position="654"/>
        <end position="693"/>
    </location>
</feature>
<proteinExistence type="predicted"/>
<dbReference type="PROSITE" id="PS00108">
    <property type="entry name" value="PROTEIN_KINASE_ST"/>
    <property type="match status" value="1"/>
</dbReference>
<dbReference type="PANTHER" id="PTHR43289">
    <property type="entry name" value="MITOGEN-ACTIVATED PROTEIN KINASE KINASE KINASE 20-RELATED"/>
    <property type="match status" value="1"/>
</dbReference>
<dbReference type="InterPro" id="IPR008271">
    <property type="entry name" value="Ser/Thr_kinase_AS"/>
</dbReference>
<dbReference type="InterPro" id="IPR005543">
    <property type="entry name" value="PASTA_dom"/>
</dbReference>
<comment type="catalytic activity">
    <reaction evidence="8">
        <text>L-seryl-[protein] + ATP = O-phospho-L-seryl-[protein] + ADP + H(+)</text>
        <dbReference type="Rhea" id="RHEA:17989"/>
        <dbReference type="Rhea" id="RHEA-COMP:9863"/>
        <dbReference type="Rhea" id="RHEA-COMP:11604"/>
        <dbReference type="ChEBI" id="CHEBI:15378"/>
        <dbReference type="ChEBI" id="CHEBI:29999"/>
        <dbReference type="ChEBI" id="CHEBI:30616"/>
        <dbReference type="ChEBI" id="CHEBI:83421"/>
        <dbReference type="ChEBI" id="CHEBI:456216"/>
        <dbReference type="EC" id="2.7.11.1"/>
    </reaction>
</comment>
<feature type="compositionally biased region" description="Gly residues" evidence="10">
    <location>
        <begin position="673"/>
        <end position="687"/>
    </location>
</feature>
<organism evidence="15 17">
    <name type="scientific">Acutalibacter muris</name>
    <dbReference type="NCBI Taxonomy" id="1796620"/>
    <lineage>
        <taxon>Bacteria</taxon>
        <taxon>Bacillati</taxon>
        <taxon>Bacillota</taxon>
        <taxon>Clostridia</taxon>
        <taxon>Eubacteriales</taxon>
        <taxon>Acutalibacteraceae</taxon>
        <taxon>Acutalibacter</taxon>
    </lineage>
</organism>
<feature type="domain" description="PASTA" evidence="13">
    <location>
        <begin position="505"/>
        <end position="568"/>
    </location>
</feature>
<reference evidence="14" key="1">
    <citation type="journal article" date="2017" name="Genome Announc.">
        <title>High-Quality Whole-Genome Sequences of the Oligo-Mouse-Microbiota Bacterial Community.</title>
        <authorList>
            <person name="Garzetti D."/>
            <person name="Brugiroux S."/>
            <person name="Bunk B."/>
            <person name="Pukall R."/>
            <person name="McCoy K.D."/>
            <person name="Macpherson A.J."/>
            <person name="Stecher B."/>
        </authorList>
    </citation>
    <scope>NUCLEOTIDE SEQUENCE</scope>
    <source>
        <strain evidence="14">KB18</strain>
    </source>
</reference>
<dbReference type="PROSITE" id="PS00107">
    <property type="entry name" value="PROTEIN_KINASE_ATP"/>
    <property type="match status" value="1"/>
</dbReference>
<keyword evidence="3" id="KW-0808">Transferase</keyword>
<evidence type="ECO:0000256" key="9">
    <source>
        <dbReference type="PROSITE-ProRule" id="PRU10141"/>
    </source>
</evidence>
<dbReference type="InterPro" id="IPR017441">
    <property type="entry name" value="Protein_kinase_ATP_BS"/>
</dbReference>
<sequence length="693" mass="76734">MDKYIGKRLDGKYEIHNLVGVGGMACVYRAYDRVEDRWVAIKILKDEFSNNSEFLRRFRNEAKAITVLSHPNIVDVYDVSFGDRLQYIVMEYIDGITLKQYIDQEGVIRLDEALHFTTQILMALEHAHEKGIIHRDIKPQNVMLLQDGSIKVTDFGIARFSQSETQTMTDKAIGSVHYIAPEQARGDYITDKADIYSVGVMLYEMTTGRLPFVADNAVSVALMQLQAKPVMPRELNPSLPRGLEQITMRAMEKSPVDRFQSAGEMLDDIDRFRRNPGIVFHYDLQAGRADYDSSRNIDSYDSARFKPSYNDSYEYEEEYVRSQRGARGAMAVKGVIAAAIIVLLAVGAVWLWNNSDALFEPKEEEQIEMPNFVGMIYDDILNNPEYSDNFKFKRTEGNNPDLQPGEVMQQNPNQKIMVKKGSEVTLLVNGKVEQVEVPDMKGYSRADATALLKELELKVKCEEVAHDEIKVGYVVSSDPQEKTMVDVGTTVTLKISKGPATKKVKIPDDLVGKTRYDVESVLKERKLVVGNVITDDTSTQPADTVVSTNPAPGSEVSEGAAVDIVISSGKGSTKTVSKDISLPSGVNMDLNLKVYKNGTLVDERTVNPAYSGTYNLTYTGTSGQESVVVQLEGKDYMYLTFDYDAKEATITQTFEFTPPSSGGGDEPDTSGGDNSGGEGLGTGGGGISNNFEN</sequence>
<dbReference type="AlphaFoldDB" id="A0A1Z2XPK3"/>
<feature type="binding site" evidence="9">
    <location>
        <position position="42"/>
    </location>
    <ligand>
        <name>ATP</name>
        <dbReference type="ChEBI" id="CHEBI:30616"/>
    </ligand>
</feature>
<feature type="domain" description="PASTA" evidence="13">
    <location>
        <begin position="431"/>
        <end position="497"/>
    </location>
</feature>
<dbReference type="GO" id="GO:0005524">
    <property type="term" value="F:ATP binding"/>
    <property type="evidence" value="ECO:0007669"/>
    <property type="project" value="UniProtKB-UniRule"/>
</dbReference>
<evidence type="ECO:0000259" key="13">
    <source>
        <dbReference type="PROSITE" id="PS51178"/>
    </source>
</evidence>
<dbReference type="Pfam" id="PF03793">
    <property type="entry name" value="PASTA"/>
    <property type="match status" value="3"/>
</dbReference>
<dbReference type="InterPro" id="IPR000719">
    <property type="entry name" value="Prot_kinase_dom"/>
</dbReference>
<dbReference type="PROSITE" id="PS51178">
    <property type="entry name" value="PASTA"/>
    <property type="match status" value="3"/>
</dbReference>
<dbReference type="Proteomes" id="UP000196710">
    <property type="component" value="Chromosome"/>
</dbReference>
<dbReference type="SMART" id="SM00740">
    <property type="entry name" value="PASTA"/>
    <property type="match status" value="3"/>
</dbReference>
<dbReference type="CDD" id="cd06577">
    <property type="entry name" value="PASTA_pknB"/>
    <property type="match status" value="3"/>
</dbReference>
<keyword evidence="2 14" id="KW-0723">Serine/threonine-protein kinase</keyword>
<protein>
    <recommendedName>
        <fullName evidence="1">non-specific serine/threonine protein kinase</fullName>
        <ecNumber evidence="1">2.7.11.1</ecNumber>
    </recommendedName>
</protein>
<dbReference type="EMBL" id="CP065321">
    <property type="protein sequence ID" value="QQR29663.1"/>
    <property type="molecule type" value="Genomic_DNA"/>
</dbReference>
<evidence type="ECO:0000256" key="7">
    <source>
        <dbReference type="ARBA" id="ARBA00047899"/>
    </source>
</evidence>
<feature type="domain" description="Protein kinase" evidence="12">
    <location>
        <begin position="13"/>
        <end position="278"/>
    </location>
</feature>
<dbReference type="Gene3D" id="1.10.510.10">
    <property type="entry name" value="Transferase(Phosphotransferase) domain 1"/>
    <property type="match status" value="1"/>
</dbReference>
<reference evidence="16" key="2">
    <citation type="submission" date="2017-05" db="EMBL/GenBank/DDBJ databases">
        <title>Improved OligoMM genomes.</title>
        <authorList>
            <person name="Garzetti D."/>
        </authorList>
    </citation>
    <scope>NUCLEOTIDE SEQUENCE [LARGE SCALE GENOMIC DNA]</scope>
    <source>
        <strain evidence="16">KB18</strain>
    </source>
</reference>
<gene>
    <name evidence="15" type="primary">pknB</name>
    <name evidence="14" type="ORF">ADH66_06645</name>
    <name evidence="15" type="ORF">I5Q82_16745</name>
</gene>
<dbReference type="PROSITE" id="PS50011">
    <property type="entry name" value="PROTEIN_KINASE_DOM"/>
    <property type="match status" value="1"/>
</dbReference>
<keyword evidence="11" id="KW-0472">Membrane</keyword>
<dbReference type="PANTHER" id="PTHR43289:SF34">
    <property type="entry name" value="SERINE_THREONINE-PROTEIN KINASE YBDM-RELATED"/>
    <property type="match status" value="1"/>
</dbReference>
<keyword evidence="11" id="KW-1133">Transmembrane helix</keyword>
<comment type="catalytic activity">
    <reaction evidence="7">
        <text>L-threonyl-[protein] + ATP = O-phospho-L-threonyl-[protein] + ADP + H(+)</text>
        <dbReference type="Rhea" id="RHEA:46608"/>
        <dbReference type="Rhea" id="RHEA-COMP:11060"/>
        <dbReference type="Rhea" id="RHEA-COMP:11605"/>
        <dbReference type="ChEBI" id="CHEBI:15378"/>
        <dbReference type="ChEBI" id="CHEBI:30013"/>
        <dbReference type="ChEBI" id="CHEBI:30616"/>
        <dbReference type="ChEBI" id="CHEBI:61977"/>
        <dbReference type="ChEBI" id="CHEBI:456216"/>
        <dbReference type="EC" id="2.7.11.1"/>
    </reaction>
</comment>
<accession>A0A1Z2XPK3</accession>
<keyword evidence="6 9" id="KW-0067">ATP-binding</keyword>
<keyword evidence="11" id="KW-0812">Transmembrane</keyword>
<dbReference type="EMBL" id="CP021422">
    <property type="protein sequence ID" value="ASB40372.1"/>
    <property type="molecule type" value="Genomic_DNA"/>
</dbReference>
<evidence type="ECO:0000313" key="17">
    <source>
        <dbReference type="Proteomes" id="UP000596035"/>
    </source>
</evidence>
<dbReference type="FunFam" id="1.10.510.10:FF:000021">
    <property type="entry name" value="Serine/threonine protein kinase"/>
    <property type="match status" value="1"/>
</dbReference>
<evidence type="ECO:0000313" key="15">
    <source>
        <dbReference type="EMBL" id="QQR29663.1"/>
    </source>
</evidence>
<dbReference type="FunFam" id="3.30.200.20:FF:000035">
    <property type="entry name" value="Serine/threonine protein kinase Stk1"/>
    <property type="match status" value="1"/>
</dbReference>
<dbReference type="SMART" id="SM00220">
    <property type="entry name" value="S_TKc"/>
    <property type="match status" value="1"/>
</dbReference>
<dbReference type="NCBIfam" id="NF033483">
    <property type="entry name" value="PknB_PASTA_kin"/>
    <property type="match status" value="1"/>
</dbReference>
<evidence type="ECO:0000256" key="1">
    <source>
        <dbReference type="ARBA" id="ARBA00012513"/>
    </source>
</evidence>